<protein>
    <submittedName>
        <fullName evidence="1">Uncharacterized protein</fullName>
    </submittedName>
</protein>
<proteinExistence type="predicted"/>
<evidence type="ECO:0000313" key="1">
    <source>
        <dbReference type="EMBL" id="KAJ2997133.1"/>
    </source>
</evidence>
<comment type="caution">
    <text evidence="1">The sequence shown here is derived from an EMBL/GenBank/DDBJ whole genome shotgun (WGS) entry which is preliminary data.</text>
</comment>
<gene>
    <name evidence="1" type="ORF">NUW58_g757</name>
</gene>
<organism evidence="1 2">
    <name type="scientific">Xylaria curta</name>
    <dbReference type="NCBI Taxonomy" id="42375"/>
    <lineage>
        <taxon>Eukaryota</taxon>
        <taxon>Fungi</taxon>
        <taxon>Dikarya</taxon>
        <taxon>Ascomycota</taxon>
        <taxon>Pezizomycotina</taxon>
        <taxon>Sordariomycetes</taxon>
        <taxon>Xylariomycetidae</taxon>
        <taxon>Xylariales</taxon>
        <taxon>Xylariaceae</taxon>
        <taxon>Xylaria</taxon>
    </lineage>
</organism>
<dbReference type="EMBL" id="JAPDGR010000069">
    <property type="protein sequence ID" value="KAJ2997133.1"/>
    <property type="molecule type" value="Genomic_DNA"/>
</dbReference>
<dbReference type="Proteomes" id="UP001143856">
    <property type="component" value="Unassembled WGS sequence"/>
</dbReference>
<reference evidence="1" key="1">
    <citation type="submission" date="2022-10" db="EMBL/GenBank/DDBJ databases">
        <title>Genome Sequence of Xylaria curta.</title>
        <authorList>
            <person name="Buettner E."/>
        </authorList>
    </citation>
    <scope>NUCLEOTIDE SEQUENCE</scope>
    <source>
        <strain evidence="1">Babe10</strain>
    </source>
</reference>
<sequence length="924" mass="103211">MELQDHRKSVKMGTYRLSIDGGQHSTHYTQRNFGFMSILGFSCTVLITWEGMLIVSTQSLLNGGPAGVIWGYLIVWIGTISTFAVLSELASMAPTAGGQYHWVAMLAPQSSRKFLSFITGWVTFAGWQAVTASAAYLIGSLLQSVIILLDPNYTPQPWQTLLFFWAILAFAVFINTVASKTLAHFEGLILVLHIFGFFGVLIPLVYLSPHGDASLFTTFVNAGGWPNQGLSFVVGLPASVFSLIGADSAVHMSEEIKNATIVVPRAIMISIILNGILGFAMMIAYLFCLGDLNAVLESQSTLGYPFLYVFQTGVRSTPGAAAMGLIIVILGVCSTVGVLASSSRMLWSFARDRGVPLWRHFIKLQRRTSIPVYTVAFTTTISVLLSLITLGSSVAFNNIVNLSIAGLYASYLLCCSLLLWRRIHPNSIKSFNPGAVKVGPDHLYWGPWHISGVLGIANNMFACVYLLLLWFWAFWPPVTPVAPETMNFSVLTFGATTLGAIIWYFVRVALNLEGSPVIKVAMGIQIPPQYQNKLEPINNDDSRSDEEILKSLFEFRPITSEKNIWTFWDSGLDSMPAWCRRNVISWVRICGPQWTIRVLDDKPESPNYAPKYVPKGLPDSFYNKTMNGSHSGPHSADFLRGACLYEFGGAWVDSSTFLMRNMDDICWNQLEDPASPYRVACPVMRDSLLNCFIASRKHDPFIKRWHEIFMHVWVGRTNPDGLAQHPLLAPIAPYFMESLGIDMVDGFGLKDPTALDKLIEYGLQMVCWRRLCMLEDAGDGFSGADYWLQNVLWIDCPRELLLPIYEDGKDYPIFTKGQLLFDQFSIKREGPTDLEQYKEAEQLIWSMLTETSMLKIGTIKGMVNWVSPGTLWNQPENLGKDNEPGTFGELMRSVPVSFRQIRKGIKTIKPERMNVTFRKGVLEP</sequence>
<evidence type="ECO:0000313" key="2">
    <source>
        <dbReference type="Proteomes" id="UP001143856"/>
    </source>
</evidence>
<accession>A0ACC1PP21</accession>
<keyword evidence="2" id="KW-1185">Reference proteome</keyword>
<name>A0ACC1PP21_9PEZI</name>